<reference evidence="1 2" key="1">
    <citation type="journal article" date="2011" name="PLoS ONE">
        <title>The complete genome sequence of Thermoproteus tenax: a physiologically versatile member of the Crenarchaeota.</title>
        <authorList>
            <person name="Siebers B."/>
            <person name="Zaparty M."/>
            <person name="Raddatz G."/>
            <person name="Tjaden B."/>
            <person name="Albers S.V."/>
            <person name="Bell S.D."/>
            <person name="Blombach F."/>
            <person name="Kletzin A."/>
            <person name="Kyrpides N."/>
            <person name="Lanz C."/>
            <person name="Plagens A."/>
            <person name="Rampp M."/>
            <person name="Rosinus A."/>
            <person name="von Jan M."/>
            <person name="Makarova K.S."/>
            <person name="Klenk H.P."/>
            <person name="Schuster S.C."/>
            <person name="Hensel R."/>
        </authorList>
    </citation>
    <scope>NUCLEOTIDE SEQUENCE [LARGE SCALE GENOMIC DNA]</scope>
    <source>
        <strain evidence="2">ATCC 35583 / DSM 2078 / JCM 9277 / NBRC 100435 / Kra 1</strain>
    </source>
</reference>
<keyword evidence="1" id="KW-0540">Nuclease</keyword>
<dbReference type="OrthoDB" id="26378at2157"/>
<dbReference type="GO" id="GO:0004519">
    <property type="term" value="F:endonuclease activity"/>
    <property type="evidence" value="ECO:0007669"/>
    <property type="project" value="UniProtKB-KW"/>
</dbReference>
<dbReference type="Proteomes" id="UP000002654">
    <property type="component" value="Chromosome"/>
</dbReference>
<evidence type="ECO:0000313" key="1">
    <source>
        <dbReference type="EMBL" id="CCC81420.1"/>
    </source>
</evidence>
<dbReference type="AlphaFoldDB" id="G4RPC5"/>
<dbReference type="InterPro" id="IPR011335">
    <property type="entry name" value="Restrct_endonuc-II-like"/>
</dbReference>
<dbReference type="PaxDb" id="768679-TTX_0765"/>
<dbReference type="PATRIC" id="fig|768679.9.peg.775"/>
<dbReference type="GeneID" id="11261657"/>
<dbReference type="EMBL" id="FN869859">
    <property type="protein sequence ID" value="CCC81420.1"/>
    <property type="molecule type" value="Genomic_DNA"/>
</dbReference>
<sequence>MDCLIKSIWHALEGSQLGAEELACLERHGLASGELMPPRPLLVYRALQLGVRIDLQRLSRLIDWDEFEQIVALILEGWGYSVQRGLRLECARRKAEFDVVGWNRHMVLALEVKHWKYGGGRWESVVGAHVEKTRACLPKLKALAPLVIPAVVTLSSTNALIGGVPVVSIYGLLDLLRNIEDLRDKVLVLF</sequence>
<dbReference type="HOGENOM" id="CLU_126932_0_0_2"/>
<accession>G4RPC5</accession>
<gene>
    <name evidence="1" type="ordered locus">TTX_0765</name>
</gene>
<proteinExistence type="predicted"/>
<keyword evidence="2" id="KW-1185">Reference proteome</keyword>
<keyword evidence="1" id="KW-0255">Endonuclease</keyword>
<dbReference type="KEGG" id="ttn:TTX_0765"/>
<keyword evidence="1" id="KW-0378">Hydrolase</keyword>
<organism evidence="1 2">
    <name type="scientific">Thermoproteus tenax (strain ATCC 35583 / DSM 2078 / JCM 9277 / NBRC 100435 / Kra 1)</name>
    <dbReference type="NCBI Taxonomy" id="768679"/>
    <lineage>
        <taxon>Archaea</taxon>
        <taxon>Thermoproteota</taxon>
        <taxon>Thermoprotei</taxon>
        <taxon>Thermoproteales</taxon>
        <taxon>Thermoproteaceae</taxon>
        <taxon>Thermoproteus</taxon>
    </lineage>
</organism>
<protein>
    <submittedName>
        <fullName evidence="1">Restriction endonuclease family enzyme</fullName>
    </submittedName>
</protein>
<dbReference type="eggNOG" id="arCOG03727">
    <property type="taxonomic scope" value="Archaea"/>
</dbReference>
<evidence type="ECO:0000313" key="2">
    <source>
        <dbReference type="Proteomes" id="UP000002654"/>
    </source>
</evidence>
<dbReference type="STRING" id="768679.TTX_0765"/>
<dbReference type="SUPFAM" id="SSF52980">
    <property type="entry name" value="Restriction endonuclease-like"/>
    <property type="match status" value="1"/>
</dbReference>
<dbReference type="RefSeq" id="WP_014126676.1">
    <property type="nucleotide sequence ID" value="NC_016070.1"/>
</dbReference>
<name>G4RPC5_THETK</name>